<organism evidence="1 2">
    <name type="scientific">Nonomuraea maheshkhaliensis</name>
    <dbReference type="NCBI Taxonomy" id="419590"/>
    <lineage>
        <taxon>Bacteria</taxon>
        <taxon>Bacillati</taxon>
        <taxon>Actinomycetota</taxon>
        <taxon>Actinomycetes</taxon>
        <taxon>Streptosporangiales</taxon>
        <taxon>Streptosporangiaceae</taxon>
        <taxon>Nonomuraea</taxon>
    </lineage>
</organism>
<dbReference type="Proteomes" id="UP001500064">
    <property type="component" value="Unassembled WGS sequence"/>
</dbReference>
<evidence type="ECO:0000313" key="1">
    <source>
        <dbReference type="EMBL" id="GAA1627800.1"/>
    </source>
</evidence>
<evidence type="ECO:0008006" key="3">
    <source>
        <dbReference type="Google" id="ProtNLM"/>
    </source>
</evidence>
<comment type="caution">
    <text evidence="1">The sequence shown here is derived from an EMBL/GenBank/DDBJ whole genome shotgun (WGS) entry which is preliminary data.</text>
</comment>
<keyword evidence="2" id="KW-1185">Reference proteome</keyword>
<dbReference type="RefSeq" id="WP_346104348.1">
    <property type="nucleotide sequence ID" value="NZ_BAAAMU010000014.1"/>
</dbReference>
<sequence length="106" mass="11480">MHVRQVISLGLLTVLALGGPAHAGGGRGRMLYDFGDDDVIVWSLPEPGADRVGFGRLGQQFEADRSEQHALYQCDENFASTLWHHGRNTTTGDVGWVAACDVTDPD</sequence>
<dbReference type="EMBL" id="BAAAMU010000014">
    <property type="protein sequence ID" value="GAA1627800.1"/>
    <property type="molecule type" value="Genomic_DNA"/>
</dbReference>
<protein>
    <recommendedName>
        <fullName evidence="3">Secreted protein</fullName>
    </recommendedName>
</protein>
<proteinExistence type="predicted"/>
<evidence type="ECO:0000313" key="2">
    <source>
        <dbReference type="Proteomes" id="UP001500064"/>
    </source>
</evidence>
<gene>
    <name evidence="1" type="ORF">GCM10009733_025700</name>
</gene>
<name>A0ABN2F2J8_9ACTN</name>
<accession>A0ABN2F2J8</accession>
<reference evidence="1 2" key="1">
    <citation type="journal article" date="2019" name="Int. J. Syst. Evol. Microbiol.">
        <title>The Global Catalogue of Microorganisms (GCM) 10K type strain sequencing project: providing services to taxonomists for standard genome sequencing and annotation.</title>
        <authorList>
            <consortium name="The Broad Institute Genomics Platform"/>
            <consortium name="The Broad Institute Genome Sequencing Center for Infectious Disease"/>
            <person name="Wu L."/>
            <person name="Ma J."/>
        </authorList>
    </citation>
    <scope>NUCLEOTIDE SEQUENCE [LARGE SCALE GENOMIC DNA]</scope>
    <source>
        <strain evidence="1 2">JCM 13929</strain>
    </source>
</reference>